<feature type="domain" description="IrrE N-terminal-like" evidence="1">
    <location>
        <begin position="26"/>
        <end position="112"/>
    </location>
</feature>
<accession>A0ABY4FJE5</accession>
<dbReference type="RefSeq" id="WP_244726192.1">
    <property type="nucleotide sequence ID" value="NZ_CP095045.1"/>
</dbReference>
<evidence type="ECO:0000313" key="3">
    <source>
        <dbReference type="Proteomes" id="UP000831786"/>
    </source>
</evidence>
<gene>
    <name evidence="2" type="ORF">MUN78_10035</name>
</gene>
<evidence type="ECO:0000259" key="1">
    <source>
        <dbReference type="Pfam" id="PF06114"/>
    </source>
</evidence>
<dbReference type="Pfam" id="PF06114">
    <property type="entry name" value="Peptidase_M78"/>
    <property type="match status" value="1"/>
</dbReference>
<evidence type="ECO:0000313" key="2">
    <source>
        <dbReference type="EMBL" id="UOQ56042.1"/>
    </source>
</evidence>
<organism evidence="2 3">
    <name type="scientific">Leucobacter allii</name>
    <dbReference type="NCBI Taxonomy" id="2932247"/>
    <lineage>
        <taxon>Bacteria</taxon>
        <taxon>Bacillati</taxon>
        <taxon>Actinomycetota</taxon>
        <taxon>Actinomycetes</taxon>
        <taxon>Micrococcales</taxon>
        <taxon>Microbacteriaceae</taxon>
        <taxon>Leucobacter</taxon>
    </lineage>
</organism>
<sequence length="150" mass="17264">MQNLHALAALLDVTIDYDDLTHLGRDGDYDRRTRTIRLQRGMLYRLERSVLAHELIHVIRDDEKTMFGFYDARDERIADELAGYLLFEISEYRLAEEKCGSHIEGIALELGVMGWVIEAFQRSLDRLGESVYVHGRMGVGQFVARFEAVA</sequence>
<dbReference type="Proteomes" id="UP000831786">
    <property type="component" value="Chromosome"/>
</dbReference>
<protein>
    <submittedName>
        <fullName evidence="2">ImmA/IrrE family metallo-endopeptidase</fullName>
    </submittedName>
</protein>
<reference evidence="2 3" key="1">
    <citation type="submission" date="2022-04" db="EMBL/GenBank/DDBJ databases">
        <title>Leucobacter sp. isolated from rhizosphere of garlic.</title>
        <authorList>
            <person name="Won M."/>
            <person name="Lee C.-M."/>
            <person name="Woen H.-Y."/>
            <person name="Kwon S.-W."/>
        </authorList>
    </citation>
    <scope>NUCLEOTIDE SEQUENCE [LARGE SCALE GENOMIC DNA]</scope>
    <source>
        <strain evidence="2 3">H21R-40</strain>
    </source>
</reference>
<dbReference type="InterPro" id="IPR010359">
    <property type="entry name" value="IrrE_HExxH"/>
</dbReference>
<dbReference type="EMBL" id="CP095045">
    <property type="protein sequence ID" value="UOQ56042.1"/>
    <property type="molecule type" value="Genomic_DNA"/>
</dbReference>
<proteinExistence type="predicted"/>
<name>A0ABY4FJE5_9MICO</name>
<keyword evidence="3" id="KW-1185">Reference proteome</keyword>